<dbReference type="CDD" id="cd06170">
    <property type="entry name" value="LuxR_C_like"/>
    <property type="match status" value="1"/>
</dbReference>
<evidence type="ECO:0000313" key="5">
    <source>
        <dbReference type="EMBL" id="KAA2264190.1"/>
    </source>
</evidence>
<dbReference type="GO" id="GO:0005737">
    <property type="term" value="C:cytoplasm"/>
    <property type="evidence" value="ECO:0007669"/>
    <property type="project" value="TreeGrafter"/>
</dbReference>
<evidence type="ECO:0000313" key="6">
    <source>
        <dbReference type="Proteomes" id="UP000323454"/>
    </source>
</evidence>
<dbReference type="InterPro" id="IPR000792">
    <property type="entry name" value="Tscrpt_reg_LuxR_C"/>
</dbReference>
<protein>
    <submittedName>
        <fullName evidence="5">AAA family ATPase</fullName>
    </submittedName>
</protein>
<dbReference type="Gene3D" id="1.10.10.10">
    <property type="entry name" value="Winged helix-like DNA-binding domain superfamily/Winged helix DNA-binding domain"/>
    <property type="match status" value="1"/>
</dbReference>
<dbReference type="PROSITE" id="PS50043">
    <property type="entry name" value="HTH_LUXR_2"/>
    <property type="match status" value="1"/>
</dbReference>
<dbReference type="OrthoDB" id="3178131at2"/>
<dbReference type="PANTHER" id="PTHR16305:SF35">
    <property type="entry name" value="TRANSCRIPTIONAL ACTIVATOR DOMAIN"/>
    <property type="match status" value="1"/>
</dbReference>
<gene>
    <name evidence="5" type="ORF">F0L68_08085</name>
</gene>
<dbReference type="Gene3D" id="3.40.50.300">
    <property type="entry name" value="P-loop containing nucleotide triphosphate hydrolases"/>
    <property type="match status" value="1"/>
</dbReference>
<dbReference type="SUPFAM" id="SSF52540">
    <property type="entry name" value="P-loop containing nucleoside triphosphate hydrolases"/>
    <property type="match status" value="1"/>
</dbReference>
<dbReference type="InterPro" id="IPR041664">
    <property type="entry name" value="AAA_16"/>
</dbReference>
<dbReference type="EMBL" id="VUOB01000012">
    <property type="protein sequence ID" value="KAA2264190.1"/>
    <property type="molecule type" value="Genomic_DNA"/>
</dbReference>
<name>A0A5B2XML4_9PSEU</name>
<dbReference type="SUPFAM" id="SSF46894">
    <property type="entry name" value="C-terminal effector domain of the bipartite response regulators"/>
    <property type="match status" value="1"/>
</dbReference>
<dbReference type="InterPro" id="IPR036388">
    <property type="entry name" value="WH-like_DNA-bd_sf"/>
</dbReference>
<dbReference type="PRINTS" id="PR00038">
    <property type="entry name" value="HTHLUXR"/>
</dbReference>
<keyword evidence="6" id="KW-1185">Reference proteome</keyword>
<dbReference type="Pfam" id="PF13191">
    <property type="entry name" value="AAA_16"/>
    <property type="match status" value="1"/>
</dbReference>
<keyword evidence="1" id="KW-0547">Nucleotide-binding</keyword>
<dbReference type="SMART" id="SM00421">
    <property type="entry name" value="HTH_LUXR"/>
    <property type="match status" value="1"/>
</dbReference>
<dbReference type="InterPro" id="IPR027417">
    <property type="entry name" value="P-loop_NTPase"/>
</dbReference>
<proteinExistence type="predicted"/>
<dbReference type="AlphaFoldDB" id="A0A5B2XML4"/>
<feature type="region of interest" description="Disordered" evidence="3">
    <location>
        <begin position="1"/>
        <end position="28"/>
    </location>
</feature>
<dbReference type="Proteomes" id="UP000323454">
    <property type="component" value="Unassembled WGS sequence"/>
</dbReference>
<accession>A0A5B2XML4</accession>
<dbReference type="InterPro" id="IPR011990">
    <property type="entry name" value="TPR-like_helical_dom_sf"/>
</dbReference>
<evidence type="ECO:0000256" key="3">
    <source>
        <dbReference type="SAM" id="MobiDB-lite"/>
    </source>
</evidence>
<dbReference type="SUPFAM" id="SSF48452">
    <property type="entry name" value="TPR-like"/>
    <property type="match status" value="1"/>
</dbReference>
<keyword evidence="2" id="KW-0067">ATP-binding</keyword>
<dbReference type="GO" id="GO:0006355">
    <property type="term" value="P:regulation of DNA-templated transcription"/>
    <property type="evidence" value="ECO:0007669"/>
    <property type="project" value="InterPro"/>
</dbReference>
<dbReference type="GO" id="GO:0004016">
    <property type="term" value="F:adenylate cyclase activity"/>
    <property type="evidence" value="ECO:0007669"/>
    <property type="project" value="TreeGrafter"/>
</dbReference>
<dbReference type="RefSeq" id="WP_149848853.1">
    <property type="nucleotide sequence ID" value="NZ_VUOB01000012.1"/>
</dbReference>
<dbReference type="GO" id="GO:0005524">
    <property type="term" value="F:ATP binding"/>
    <property type="evidence" value="ECO:0007669"/>
    <property type="project" value="UniProtKB-KW"/>
</dbReference>
<sequence length="923" mass="97076">MASLTSSQLGAPTRHRWPADGPSAGADLIGRDDTMDALHRCLAAARDGRPSLVLLDGVGGVGRSAMATWAARTAEQAGFGTATARCSLLEQDFAFAATRQLFTAPRDADLTTPDHAETPGATHAAMQRLLARTAELAEDRPLLLVVDDLQWADVPTLRWLAYLVRRWSGLRVALLGTICAGEPVSDRSTLDELGAFATRVPLAGITLDEVSGALAHAFDKPVSAPFAAACHRATGGVPFLLGELVGAIRTRERTGATIDERGVAEIGPERVAHTVLNRLRRTGAASVDLANAVAVLGDGADLTSAAQLCGLGGDDAARAVDELCAQGVLTADPRLSFAHSIVRNAVRRALTVGAGIAAHTTAARVLHARHAPAEEVAAHVVAADLTTEPWVGDVLSRAATAAVDRSDARAATRYLRQWCRLPEGGDLRARTLTRLAAVELTVDRDAAEGHLRQALEVAESHGVRARAAACLSSLVFDLHGAAEATRVLRTERDRSGDADDDHAGSLDLRILAFAAQPGLVPAAAECRSAPRPAPVPDWRVDAVAAHHAWRRGEACPDVAELAERALRDGTPDCLGDQPFVWSAVGALFLAARHDSCRRFAEPAVRLARQRGWLGFAARGELLLARVARAQGRLGDALDLVLAASSTGRDRHVALPDLVVTHVERGELTEAHRALTDADADDPAATPRLLHARGRWHAARGDHARALADQLACGRAYLSGAVVPEVPCHPWAAWSAHALGRREEARELAAHGVALGRRTGHAGLLGASLIVAGLVGGNRGAGADGPAALTEAVELLADAPLMLARALTVRGSALCASGQETAGVADLRRAFDIGIKSGALPIAGSARRELRRAGHRPSRALTGPDALTRQERTVVGLAVAGNTNRQIAERLFLTVRTVEHHLTTSYRKLNISGRRELAAALPTG</sequence>
<dbReference type="InterPro" id="IPR016032">
    <property type="entry name" value="Sig_transdc_resp-reg_C-effctor"/>
</dbReference>
<dbReference type="PANTHER" id="PTHR16305">
    <property type="entry name" value="TESTICULAR SOLUBLE ADENYLYL CYCLASE"/>
    <property type="match status" value="1"/>
</dbReference>
<evidence type="ECO:0000256" key="2">
    <source>
        <dbReference type="ARBA" id="ARBA00022840"/>
    </source>
</evidence>
<dbReference type="GO" id="GO:0003677">
    <property type="term" value="F:DNA binding"/>
    <property type="evidence" value="ECO:0007669"/>
    <property type="project" value="InterPro"/>
</dbReference>
<dbReference type="Gene3D" id="1.25.40.10">
    <property type="entry name" value="Tetratricopeptide repeat domain"/>
    <property type="match status" value="1"/>
</dbReference>
<organism evidence="5 6">
    <name type="scientific">Solihabitans fulvus</name>
    <dbReference type="NCBI Taxonomy" id="1892852"/>
    <lineage>
        <taxon>Bacteria</taxon>
        <taxon>Bacillati</taxon>
        <taxon>Actinomycetota</taxon>
        <taxon>Actinomycetes</taxon>
        <taxon>Pseudonocardiales</taxon>
        <taxon>Pseudonocardiaceae</taxon>
        <taxon>Solihabitans</taxon>
    </lineage>
</organism>
<reference evidence="5 6" key="2">
    <citation type="submission" date="2019-09" db="EMBL/GenBank/DDBJ databases">
        <authorList>
            <person name="Jin C."/>
        </authorList>
    </citation>
    <scope>NUCLEOTIDE SEQUENCE [LARGE SCALE GENOMIC DNA]</scope>
    <source>
        <strain evidence="5 6">AN110305</strain>
    </source>
</reference>
<evidence type="ECO:0000259" key="4">
    <source>
        <dbReference type="PROSITE" id="PS50043"/>
    </source>
</evidence>
<evidence type="ECO:0000256" key="1">
    <source>
        <dbReference type="ARBA" id="ARBA00022741"/>
    </source>
</evidence>
<reference evidence="5 6" key="1">
    <citation type="submission" date="2019-09" db="EMBL/GenBank/DDBJ databases">
        <title>Goodfellowia gen. nov., a new genus of the Pseudonocardineae related to Actinoalloteichus, containing Goodfellowia coeruleoviolacea gen. nov., comb. nov. gen. nov., comb. nov.</title>
        <authorList>
            <person name="Labeda D."/>
        </authorList>
    </citation>
    <scope>NUCLEOTIDE SEQUENCE [LARGE SCALE GENOMIC DNA]</scope>
    <source>
        <strain evidence="5 6">AN110305</strain>
    </source>
</reference>
<dbReference type="Pfam" id="PF00196">
    <property type="entry name" value="GerE"/>
    <property type="match status" value="1"/>
</dbReference>
<feature type="compositionally biased region" description="Polar residues" evidence="3">
    <location>
        <begin position="1"/>
        <end position="10"/>
    </location>
</feature>
<feature type="domain" description="HTH luxR-type" evidence="4">
    <location>
        <begin position="859"/>
        <end position="923"/>
    </location>
</feature>
<comment type="caution">
    <text evidence="5">The sequence shown here is derived from an EMBL/GenBank/DDBJ whole genome shotgun (WGS) entry which is preliminary data.</text>
</comment>